<dbReference type="Gene3D" id="1.10.10.10">
    <property type="entry name" value="Winged helix-like DNA-binding domain superfamily/Winged helix DNA-binding domain"/>
    <property type="match status" value="1"/>
</dbReference>
<dbReference type="SMART" id="SM00347">
    <property type="entry name" value="HTH_MARR"/>
    <property type="match status" value="1"/>
</dbReference>
<dbReference type="GO" id="GO:0006950">
    <property type="term" value="P:response to stress"/>
    <property type="evidence" value="ECO:0007669"/>
    <property type="project" value="TreeGrafter"/>
</dbReference>
<proteinExistence type="predicted"/>
<keyword evidence="3" id="KW-1185">Reference proteome</keyword>
<reference evidence="2" key="1">
    <citation type="journal article" date="2014" name="Int. J. Syst. Evol. Microbiol.">
        <title>Complete genome sequence of Corynebacterium casei LMG S-19264T (=DSM 44701T), isolated from a smear-ripened cheese.</title>
        <authorList>
            <consortium name="US DOE Joint Genome Institute (JGI-PGF)"/>
            <person name="Walter F."/>
            <person name="Albersmeier A."/>
            <person name="Kalinowski J."/>
            <person name="Ruckert C."/>
        </authorList>
    </citation>
    <scope>NUCLEOTIDE SEQUENCE</scope>
    <source>
        <strain evidence="2">CGMCC 4.7430</strain>
    </source>
</reference>
<dbReference type="AlphaFoldDB" id="A0A918A1M2"/>
<protein>
    <recommendedName>
        <fullName evidence="1">HTH marR-type domain-containing protein</fullName>
    </recommendedName>
</protein>
<reference evidence="2" key="2">
    <citation type="submission" date="2020-09" db="EMBL/GenBank/DDBJ databases">
        <authorList>
            <person name="Sun Q."/>
            <person name="Zhou Y."/>
        </authorList>
    </citation>
    <scope>NUCLEOTIDE SEQUENCE</scope>
    <source>
        <strain evidence="2">CGMCC 4.7430</strain>
    </source>
</reference>
<dbReference type="InterPro" id="IPR000835">
    <property type="entry name" value="HTH_MarR-typ"/>
</dbReference>
<name>A0A918A1M2_9ACTN</name>
<dbReference type="PANTHER" id="PTHR33164">
    <property type="entry name" value="TRANSCRIPTIONAL REGULATOR, MARR FAMILY"/>
    <property type="match status" value="1"/>
</dbReference>
<dbReference type="GO" id="GO:0003700">
    <property type="term" value="F:DNA-binding transcription factor activity"/>
    <property type="evidence" value="ECO:0007669"/>
    <property type="project" value="InterPro"/>
</dbReference>
<evidence type="ECO:0000313" key="2">
    <source>
        <dbReference type="EMBL" id="GGP04081.1"/>
    </source>
</evidence>
<dbReference type="RefSeq" id="WP_189137981.1">
    <property type="nucleotide sequence ID" value="NZ_BMNK01000002.1"/>
</dbReference>
<dbReference type="InterPro" id="IPR036390">
    <property type="entry name" value="WH_DNA-bd_sf"/>
</dbReference>
<dbReference type="PANTHER" id="PTHR33164:SF106">
    <property type="entry name" value="TRANSCRIPTIONAL REGULATORY PROTEIN"/>
    <property type="match status" value="1"/>
</dbReference>
<gene>
    <name evidence="2" type="ORF">GCM10012278_17960</name>
</gene>
<dbReference type="SUPFAM" id="SSF46785">
    <property type="entry name" value="Winged helix' DNA-binding domain"/>
    <property type="match status" value="1"/>
</dbReference>
<dbReference type="Pfam" id="PF01047">
    <property type="entry name" value="MarR"/>
    <property type="match status" value="1"/>
</dbReference>
<dbReference type="PROSITE" id="PS50995">
    <property type="entry name" value="HTH_MARR_2"/>
    <property type="match status" value="1"/>
</dbReference>
<dbReference type="Proteomes" id="UP000660745">
    <property type="component" value="Unassembled WGS sequence"/>
</dbReference>
<dbReference type="EMBL" id="BMNK01000002">
    <property type="protein sequence ID" value="GGP04081.1"/>
    <property type="molecule type" value="Genomic_DNA"/>
</dbReference>
<dbReference type="InterPro" id="IPR036388">
    <property type="entry name" value="WH-like_DNA-bd_sf"/>
</dbReference>
<organism evidence="2 3">
    <name type="scientific">Nonomuraea glycinis</name>
    <dbReference type="NCBI Taxonomy" id="2047744"/>
    <lineage>
        <taxon>Bacteria</taxon>
        <taxon>Bacillati</taxon>
        <taxon>Actinomycetota</taxon>
        <taxon>Actinomycetes</taxon>
        <taxon>Streptosporangiales</taxon>
        <taxon>Streptosporangiaceae</taxon>
        <taxon>Nonomuraea</taxon>
    </lineage>
</organism>
<feature type="domain" description="HTH marR-type" evidence="1">
    <location>
        <begin position="9"/>
        <end position="146"/>
    </location>
</feature>
<sequence length="157" mass="17300">MDSAPGRSRETLYLAIQRDGQRLATGLIRLLHAMSVGVDLNPSDFQCYALLRIEGPMTPGEISQSMKLATGSVTVLIDRLEARGLVIRDRHPDDRRKVIVRLAEPSGDIPTDGAALGIRDVMLTLHDRYSEAELEVIADWLARAGQALTELSAREPR</sequence>
<dbReference type="InterPro" id="IPR039422">
    <property type="entry name" value="MarR/SlyA-like"/>
</dbReference>
<evidence type="ECO:0000259" key="1">
    <source>
        <dbReference type="PROSITE" id="PS50995"/>
    </source>
</evidence>
<dbReference type="PRINTS" id="PR00598">
    <property type="entry name" value="HTHMARR"/>
</dbReference>
<evidence type="ECO:0000313" key="3">
    <source>
        <dbReference type="Proteomes" id="UP000660745"/>
    </source>
</evidence>
<comment type="caution">
    <text evidence="2">The sequence shown here is derived from an EMBL/GenBank/DDBJ whole genome shotgun (WGS) entry which is preliminary data.</text>
</comment>
<accession>A0A918A1M2</accession>